<organism evidence="6 7">
    <name type="scientific">Francisella opportunistica</name>
    <dbReference type="NCBI Taxonomy" id="2016517"/>
    <lineage>
        <taxon>Bacteria</taxon>
        <taxon>Pseudomonadati</taxon>
        <taxon>Pseudomonadota</taxon>
        <taxon>Gammaproteobacteria</taxon>
        <taxon>Thiotrichales</taxon>
        <taxon>Francisellaceae</taxon>
        <taxon>Francisella</taxon>
    </lineage>
</organism>
<dbReference type="GO" id="GO:0043565">
    <property type="term" value="F:sequence-specific DNA binding"/>
    <property type="evidence" value="ECO:0007669"/>
    <property type="project" value="TreeGrafter"/>
</dbReference>
<accession>A0A345JPA2</accession>
<dbReference type="SUPFAM" id="SSF46785">
    <property type="entry name" value="Winged helix' DNA-binding domain"/>
    <property type="match status" value="1"/>
</dbReference>
<evidence type="ECO:0000313" key="6">
    <source>
        <dbReference type="EMBL" id="AXH29148.1"/>
    </source>
</evidence>
<dbReference type="GO" id="GO:0006351">
    <property type="term" value="P:DNA-templated transcription"/>
    <property type="evidence" value="ECO:0007669"/>
    <property type="project" value="TreeGrafter"/>
</dbReference>
<reference evidence="6 7" key="1">
    <citation type="submission" date="2017-07" db="EMBL/GenBank/DDBJ databases">
        <title>Complete genome sequences and comparative analysis of the novel pathogen Francisella opportunistica.</title>
        <authorList>
            <person name="Dietrich E.A."/>
            <person name="Kingry L.C."/>
            <person name="Petersen J.M."/>
        </authorList>
    </citation>
    <scope>NUCLEOTIDE SEQUENCE [LARGE SCALE GENOMIC DNA]</scope>
    <source>
        <strain evidence="6 7">14-2155</strain>
    </source>
</reference>
<proteinExistence type="inferred from homology"/>
<dbReference type="PROSITE" id="PS50931">
    <property type="entry name" value="HTH_LYSR"/>
    <property type="match status" value="1"/>
</dbReference>
<evidence type="ECO:0000256" key="4">
    <source>
        <dbReference type="ARBA" id="ARBA00023163"/>
    </source>
</evidence>
<sequence>MTMKKHKNISINLFETFYQLVMYGSFTNTAKALGITKAAVSHTVKQLEKELKVDLLNRTTRSLSLTHEGRLLFNYCKTLQNEIDNIRDLAESFHKQPSGILKITTSSFFAKNILLDLIQKYSKEFTKVRIEVNIEEKMPDFRTQETDIILGVNWTPPEDIVARKIATTRYILCASPAYLKQNGKPKNLTDLANHNYIPHKSRATPLVNIKENKIKLHMLSSKLTANNIEFIKECVLGGFGIAQFHEYIVKKEIQTGTLVELLRDEFLEQQDIFIYYQKNKFVQPKVKEFVNLVMNSQIFTSLR</sequence>
<evidence type="ECO:0000313" key="7">
    <source>
        <dbReference type="Proteomes" id="UP000253862"/>
    </source>
</evidence>
<evidence type="ECO:0000256" key="3">
    <source>
        <dbReference type="ARBA" id="ARBA00023125"/>
    </source>
</evidence>
<dbReference type="OrthoDB" id="8885940at2"/>
<dbReference type="PANTHER" id="PTHR30537:SF5">
    <property type="entry name" value="HTH-TYPE TRANSCRIPTIONAL ACTIVATOR TTDR-RELATED"/>
    <property type="match status" value="1"/>
</dbReference>
<dbReference type="InterPro" id="IPR000847">
    <property type="entry name" value="LysR_HTH_N"/>
</dbReference>
<protein>
    <submittedName>
        <fullName evidence="6">LysR family transcriptional regulator</fullName>
    </submittedName>
</protein>
<dbReference type="CDD" id="cd08422">
    <property type="entry name" value="PBP2_CrgA_like"/>
    <property type="match status" value="1"/>
</dbReference>
<dbReference type="Proteomes" id="UP000253862">
    <property type="component" value="Chromosome"/>
</dbReference>
<dbReference type="KEGG" id="foo:CGC45_00350"/>
<name>A0A345JPA2_9GAMM</name>
<dbReference type="SUPFAM" id="SSF53850">
    <property type="entry name" value="Periplasmic binding protein-like II"/>
    <property type="match status" value="1"/>
</dbReference>
<dbReference type="FunFam" id="1.10.10.10:FF:000001">
    <property type="entry name" value="LysR family transcriptional regulator"/>
    <property type="match status" value="1"/>
</dbReference>
<evidence type="ECO:0000259" key="5">
    <source>
        <dbReference type="PROSITE" id="PS50931"/>
    </source>
</evidence>
<feature type="domain" description="HTH lysR-type" evidence="5">
    <location>
        <begin position="9"/>
        <end position="66"/>
    </location>
</feature>
<evidence type="ECO:0000256" key="2">
    <source>
        <dbReference type="ARBA" id="ARBA00023015"/>
    </source>
</evidence>
<keyword evidence="7" id="KW-1185">Reference proteome</keyword>
<evidence type="ECO:0000256" key="1">
    <source>
        <dbReference type="ARBA" id="ARBA00009437"/>
    </source>
</evidence>
<dbReference type="Gene3D" id="1.10.10.10">
    <property type="entry name" value="Winged helix-like DNA-binding domain superfamily/Winged helix DNA-binding domain"/>
    <property type="match status" value="1"/>
</dbReference>
<gene>
    <name evidence="6" type="ORF">CGC43_00350</name>
</gene>
<dbReference type="Gene3D" id="3.40.190.290">
    <property type="match status" value="1"/>
</dbReference>
<dbReference type="AlphaFoldDB" id="A0A345JPA2"/>
<comment type="similarity">
    <text evidence="1">Belongs to the LysR transcriptional regulatory family.</text>
</comment>
<keyword evidence="2" id="KW-0805">Transcription regulation</keyword>
<keyword evidence="3" id="KW-0238">DNA-binding</keyword>
<dbReference type="InterPro" id="IPR058163">
    <property type="entry name" value="LysR-type_TF_proteobact-type"/>
</dbReference>
<dbReference type="Pfam" id="PF03466">
    <property type="entry name" value="LysR_substrate"/>
    <property type="match status" value="1"/>
</dbReference>
<dbReference type="EMBL" id="CP022375">
    <property type="protein sequence ID" value="AXH29148.1"/>
    <property type="molecule type" value="Genomic_DNA"/>
</dbReference>
<dbReference type="InterPro" id="IPR036390">
    <property type="entry name" value="WH_DNA-bd_sf"/>
</dbReference>
<dbReference type="GO" id="GO:0003700">
    <property type="term" value="F:DNA-binding transcription factor activity"/>
    <property type="evidence" value="ECO:0007669"/>
    <property type="project" value="InterPro"/>
</dbReference>
<dbReference type="InterPro" id="IPR036388">
    <property type="entry name" value="WH-like_DNA-bd_sf"/>
</dbReference>
<dbReference type="Pfam" id="PF00126">
    <property type="entry name" value="HTH_1"/>
    <property type="match status" value="1"/>
</dbReference>
<dbReference type="InterPro" id="IPR005119">
    <property type="entry name" value="LysR_subst-bd"/>
</dbReference>
<dbReference type="PANTHER" id="PTHR30537">
    <property type="entry name" value="HTH-TYPE TRANSCRIPTIONAL REGULATOR"/>
    <property type="match status" value="1"/>
</dbReference>
<keyword evidence="4" id="KW-0804">Transcription</keyword>